<keyword evidence="1" id="KW-0732">Signal</keyword>
<protein>
    <submittedName>
        <fullName evidence="4">Uncharacterized protein LOC115888361</fullName>
    </submittedName>
</protein>
<dbReference type="GO" id="GO:0005576">
    <property type="term" value="C:extracellular region"/>
    <property type="evidence" value="ECO:0007669"/>
    <property type="project" value="InterPro"/>
</dbReference>
<evidence type="ECO:0000259" key="2">
    <source>
        <dbReference type="PROSITE" id="PS50940"/>
    </source>
</evidence>
<dbReference type="Proteomes" id="UP000504635">
    <property type="component" value="Unplaced"/>
</dbReference>
<dbReference type="SMART" id="SM00494">
    <property type="entry name" value="ChtBD2"/>
    <property type="match status" value="2"/>
</dbReference>
<evidence type="ECO:0000313" key="4">
    <source>
        <dbReference type="RefSeq" id="XP_030763932.1"/>
    </source>
</evidence>
<proteinExistence type="predicted"/>
<feature type="domain" description="Chitin-binding type-2" evidence="2">
    <location>
        <begin position="28"/>
        <end position="84"/>
    </location>
</feature>
<dbReference type="OrthoDB" id="6783483at2759"/>
<dbReference type="SUPFAM" id="SSF57625">
    <property type="entry name" value="Invertebrate chitin-binding proteins"/>
    <property type="match status" value="2"/>
</dbReference>
<accession>A0A6J2YKL6</accession>
<dbReference type="GeneID" id="115888361"/>
<dbReference type="RefSeq" id="XP_030763932.1">
    <property type="nucleotide sequence ID" value="XM_030908072.1"/>
</dbReference>
<dbReference type="InterPro" id="IPR002557">
    <property type="entry name" value="Chitin-bd_dom"/>
</dbReference>
<feature type="domain" description="Chitin-binding type-2" evidence="2">
    <location>
        <begin position="103"/>
        <end position="159"/>
    </location>
</feature>
<evidence type="ECO:0000313" key="3">
    <source>
        <dbReference type="Proteomes" id="UP000504635"/>
    </source>
</evidence>
<dbReference type="InterPro" id="IPR036508">
    <property type="entry name" value="Chitin-bd_dom_sf"/>
</dbReference>
<evidence type="ECO:0000256" key="1">
    <source>
        <dbReference type="SAM" id="SignalP"/>
    </source>
</evidence>
<dbReference type="PROSITE" id="PS50940">
    <property type="entry name" value="CHIT_BIND_II"/>
    <property type="match status" value="2"/>
</dbReference>
<dbReference type="KEGG" id="soy:115888361"/>
<keyword evidence="3" id="KW-1185">Reference proteome</keyword>
<name>A0A6J2YKL6_SITOR</name>
<dbReference type="InParanoid" id="A0A6J2YKL6"/>
<gene>
    <name evidence="4" type="primary">LOC115888361</name>
</gene>
<feature type="chain" id="PRO_5026665398" evidence="1">
    <location>
        <begin position="26"/>
        <end position="159"/>
    </location>
</feature>
<organism evidence="3 4">
    <name type="scientific">Sitophilus oryzae</name>
    <name type="common">Rice weevil</name>
    <name type="synonym">Curculio oryzae</name>
    <dbReference type="NCBI Taxonomy" id="7048"/>
    <lineage>
        <taxon>Eukaryota</taxon>
        <taxon>Metazoa</taxon>
        <taxon>Ecdysozoa</taxon>
        <taxon>Arthropoda</taxon>
        <taxon>Hexapoda</taxon>
        <taxon>Insecta</taxon>
        <taxon>Pterygota</taxon>
        <taxon>Neoptera</taxon>
        <taxon>Endopterygota</taxon>
        <taxon>Coleoptera</taxon>
        <taxon>Polyphaga</taxon>
        <taxon>Cucujiformia</taxon>
        <taxon>Curculionidae</taxon>
        <taxon>Dryophthorinae</taxon>
        <taxon>Sitophilus</taxon>
    </lineage>
</organism>
<dbReference type="AlphaFoldDB" id="A0A6J2YKL6"/>
<sequence length="159" mass="17138">MNVPVIIITSVLFAVLQIHHNPVNSQVPSNCTNSSDRWETTECDSYYACVQVLWNYYVVLINCTSGVGYNTTSGACDEDIACNGSTTSTTSTTTVATSSVTGPSSCSNSSQTWEAENCNQYYGCYLALGNYYVVLVNCTSGYQYDTSTESCVTSTTCSL</sequence>
<reference evidence="4" key="1">
    <citation type="submission" date="2025-08" db="UniProtKB">
        <authorList>
            <consortium name="RefSeq"/>
        </authorList>
    </citation>
    <scope>IDENTIFICATION</scope>
    <source>
        <tissue evidence="4">Gonads</tissue>
    </source>
</reference>
<feature type="signal peptide" evidence="1">
    <location>
        <begin position="1"/>
        <end position="25"/>
    </location>
</feature>
<dbReference type="GO" id="GO:0008061">
    <property type="term" value="F:chitin binding"/>
    <property type="evidence" value="ECO:0007669"/>
    <property type="project" value="InterPro"/>
</dbReference>